<dbReference type="EMBL" id="AE009440">
    <property type="protein sequence ID" value="AAP98971.1"/>
    <property type="molecule type" value="Genomic_DNA"/>
</dbReference>
<dbReference type="Pfam" id="PF05302">
    <property type="entry name" value="DUF720"/>
    <property type="match status" value="1"/>
</dbReference>
<keyword evidence="2" id="KW-1185">Reference proteome</keyword>
<dbReference type="Proteomes" id="UP000000424">
    <property type="component" value="Chromosome"/>
</dbReference>
<name>A0ABN3YRG4_CHLPN</name>
<dbReference type="GeneID" id="45051061"/>
<reference evidence="1" key="1">
    <citation type="submission" date="2002-05" db="EMBL/GenBank/DDBJ databases">
        <title>The genome sequence of Chlamydia pneumoniae TW183 and comparison with other Chlamydia strains based on whole genome sequence analysis.</title>
        <authorList>
            <person name="Geng M.M."/>
            <person name="Schuhmacher A."/>
            <person name="Muehldorfer I."/>
            <person name="Bensch K.W."/>
            <person name="Schaefer K.P."/>
            <person name="Schneider S."/>
            <person name="Pohl T."/>
            <person name="Essig A."/>
            <person name="Marre R."/>
            <person name="Melchers K."/>
        </authorList>
    </citation>
    <scope>NUCLEOTIDE SEQUENCE [LARGE SCALE GENOMIC DNA]</scope>
    <source>
        <strain evidence="1">TW-183</strain>
    </source>
</reference>
<protein>
    <submittedName>
        <fullName evidence="1">Uncharacterized protein</fullName>
    </submittedName>
</protein>
<sequence>MSIQPVSNTTTKADKVIPDSTKVISDSITINKQSAFYFCISVMLRLSESTTEYGKSILAVLEDNTIVQQQRVKELINLPLLKVPDLQKKDGSDDEYKNQNEIQAYQSSNQQISANRQMIQQELSSAQQRAQANQKSVNSTTIESMQILQATSSMLSTLKELTIKANLTNSPSD</sequence>
<organism evidence="1 2">
    <name type="scientific">Chlamydia pneumoniae</name>
    <name type="common">Chlamydophila pneumoniae</name>
    <dbReference type="NCBI Taxonomy" id="83558"/>
    <lineage>
        <taxon>Bacteria</taxon>
        <taxon>Pseudomonadati</taxon>
        <taxon>Chlamydiota</taxon>
        <taxon>Chlamydiia</taxon>
        <taxon>Chlamydiales</taxon>
        <taxon>Chlamydiaceae</taxon>
        <taxon>Chlamydia/Chlamydophila group</taxon>
        <taxon>Chlamydia</taxon>
    </lineage>
</organism>
<evidence type="ECO:0000313" key="2">
    <source>
        <dbReference type="Proteomes" id="UP000000424"/>
    </source>
</evidence>
<evidence type="ECO:0000313" key="1">
    <source>
        <dbReference type="EMBL" id="AAP98971.1"/>
    </source>
</evidence>
<gene>
    <name evidence="1" type="ordered locus">CpB1042</name>
</gene>
<dbReference type="RefSeq" id="WP_010883637.1">
    <property type="nucleotide sequence ID" value="NC_005043.1"/>
</dbReference>
<dbReference type="InterPro" id="IPR007966">
    <property type="entry name" value="DUF720"/>
</dbReference>
<accession>A0ABN3YRG4</accession>
<proteinExistence type="predicted"/>